<comment type="similarity">
    <text evidence="3 13">Belongs to the glycosyltransferase 31 family.</text>
</comment>
<keyword evidence="15" id="KW-1185">Reference proteome</keyword>
<keyword evidence="4 13" id="KW-0328">Glycosyltransferase</keyword>
<evidence type="ECO:0000313" key="15">
    <source>
        <dbReference type="Proteomes" id="UP000265120"/>
    </source>
</evidence>
<accession>A0A3P8W3G4</accession>
<evidence type="ECO:0000256" key="6">
    <source>
        <dbReference type="ARBA" id="ARBA00022692"/>
    </source>
</evidence>
<dbReference type="GeneTree" id="ENSGT00940000159134"/>
<dbReference type="GO" id="GO:0000139">
    <property type="term" value="C:Golgi membrane"/>
    <property type="evidence" value="ECO:0007669"/>
    <property type="project" value="UniProtKB-SubCell"/>
</dbReference>
<evidence type="ECO:0000256" key="9">
    <source>
        <dbReference type="ARBA" id="ARBA00023034"/>
    </source>
</evidence>
<keyword evidence="9 13" id="KW-0333">Golgi apparatus</keyword>
<dbReference type="GO" id="GO:0006629">
    <property type="term" value="P:lipid metabolic process"/>
    <property type="evidence" value="ECO:0007669"/>
    <property type="project" value="UniProtKB-KW"/>
</dbReference>
<dbReference type="Gene3D" id="3.90.550.50">
    <property type="match status" value="1"/>
</dbReference>
<dbReference type="GO" id="GO:0006493">
    <property type="term" value="P:protein O-linked glycosylation"/>
    <property type="evidence" value="ECO:0007669"/>
    <property type="project" value="TreeGrafter"/>
</dbReference>
<reference evidence="14" key="3">
    <citation type="submission" date="2025-09" db="UniProtKB">
        <authorList>
            <consortium name="Ensembl"/>
        </authorList>
    </citation>
    <scope>IDENTIFICATION</scope>
</reference>
<keyword evidence="6" id="KW-0812">Transmembrane</keyword>
<name>A0A3P8W3G4_CYNSE</name>
<comment type="subcellular location">
    <subcellularLocation>
        <location evidence="1 13">Golgi apparatus membrane</location>
        <topology evidence="1 13">Single-pass type II membrane protein</topology>
    </subcellularLocation>
</comment>
<evidence type="ECO:0000313" key="14">
    <source>
        <dbReference type="Ensembl" id="ENSCSEP00000022103.1"/>
    </source>
</evidence>
<keyword evidence="8" id="KW-1133">Transmembrane helix</keyword>
<evidence type="ECO:0000256" key="11">
    <source>
        <dbReference type="ARBA" id="ARBA00023136"/>
    </source>
</evidence>
<keyword evidence="5" id="KW-0808">Transferase</keyword>
<evidence type="ECO:0000256" key="5">
    <source>
        <dbReference type="ARBA" id="ARBA00022679"/>
    </source>
</evidence>
<dbReference type="InterPro" id="IPR002659">
    <property type="entry name" value="Glyco_trans_31"/>
</dbReference>
<dbReference type="EC" id="2.4.1.-" evidence="13"/>
<sequence length="379" mass="43645">MHRTPRIIKTAARTLLLAGTIYMVIYLYKVSINKTISHQDVVAKKDYVRKLPETLPSVDFWPNCTQNKSAANITGFSTLPQQLQNFLYYKHCRHFPMILDVPNKCGGAERSQDIFLLLVIKTIPANYDRREGLRKTWAKERLHNGVWIRRVFVAGTTNEGFQKKRLNTILELEQTEYNDILQWDFEDSLYNLTLKQILILQWIDKKCPNVQYILNGDDDVLANTGKMVEYLQGLQEQNVSNHLFTGHVIFNAYPIRSTLSKYYVPPQVHDGKYPPYCSGAGFLLSGYTAAAIFNASHTISLLPIDDVYIGMCLEKAGLKPKPHIAILDTVVNIPSKKVDIYDPCFYREFLLVHRFLSGQLYLMWQRINDPNLKCSGFQK</sequence>
<evidence type="ECO:0000256" key="2">
    <source>
        <dbReference type="ARBA" id="ARBA00004922"/>
    </source>
</evidence>
<proteinExistence type="inferred from homology"/>
<evidence type="ECO:0000256" key="1">
    <source>
        <dbReference type="ARBA" id="ARBA00004323"/>
    </source>
</evidence>
<dbReference type="Ensembl" id="ENSCSET00000022382.1">
    <property type="protein sequence ID" value="ENSCSEP00000022103.1"/>
    <property type="gene ID" value="ENSCSEG00000014084.1"/>
</dbReference>
<reference evidence="14 15" key="1">
    <citation type="journal article" date="2014" name="Nat. Genet.">
        <title>Whole-genome sequence of a flatfish provides insights into ZW sex chromosome evolution and adaptation to a benthic lifestyle.</title>
        <authorList>
            <person name="Chen S."/>
            <person name="Zhang G."/>
            <person name="Shao C."/>
            <person name="Huang Q."/>
            <person name="Liu G."/>
            <person name="Zhang P."/>
            <person name="Song W."/>
            <person name="An N."/>
            <person name="Chalopin D."/>
            <person name="Volff J.N."/>
            <person name="Hong Y."/>
            <person name="Li Q."/>
            <person name="Sha Z."/>
            <person name="Zhou H."/>
            <person name="Xie M."/>
            <person name="Yu Q."/>
            <person name="Liu Y."/>
            <person name="Xiang H."/>
            <person name="Wang N."/>
            <person name="Wu K."/>
            <person name="Yang C."/>
            <person name="Zhou Q."/>
            <person name="Liao X."/>
            <person name="Yang L."/>
            <person name="Hu Q."/>
            <person name="Zhang J."/>
            <person name="Meng L."/>
            <person name="Jin L."/>
            <person name="Tian Y."/>
            <person name="Lian J."/>
            <person name="Yang J."/>
            <person name="Miao G."/>
            <person name="Liu S."/>
            <person name="Liang Z."/>
            <person name="Yan F."/>
            <person name="Li Y."/>
            <person name="Sun B."/>
            <person name="Zhang H."/>
            <person name="Zhang J."/>
            <person name="Zhu Y."/>
            <person name="Du M."/>
            <person name="Zhao Y."/>
            <person name="Schartl M."/>
            <person name="Tang Q."/>
            <person name="Wang J."/>
        </authorList>
    </citation>
    <scope>NUCLEOTIDE SEQUENCE</scope>
</reference>
<evidence type="ECO:0000256" key="7">
    <source>
        <dbReference type="ARBA" id="ARBA00022968"/>
    </source>
</evidence>
<dbReference type="PANTHER" id="PTHR11214">
    <property type="entry name" value="BETA-1,3-N-ACETYLGLUCOSAMINYLTRANSFERASE"/>
    <property type="match status" value="1"/>
</dbReference>
<dbReference type="Proteomes" id="UP000265120">
    <property type="component" value="Chromosome 19"/>
</dbReference>
<dbReference type="FunFam" id="3.90.550.50:FF:000001">
    <property type="entry name" value="Hexosyltransferase"/>
    <property type="match status" value="1"/>
</dbReference>
<dbReference type="PANTHER" id="PTHR11214:SF23">
    <property type="entry name" value="N-ACETYLLACTOSAMINIDE BETA-1,3-N-ACETYLGLUCOSAMINYLTRANSFERASE 3"/>
    <property type="match status" value="1"/>
</dbReference>
<keyword evidence="7" id="KW-0735">Signal-anchor</keyword>
<dbReference type="AlphaFoldDB" id="A0A3P8W3G4"/>
<dbReference type="KEGG" id="csem:103395334"/>
<keyword evidence="12" id="KW-0325">Glycoprotein</keyword>
<evidence type="ECO:0000256" key="12">
    <source>
        <dbReference type="ARBA" id="ARBA00023180"/>
    </source>
</evidence>
<protein>
    <recommendedName>
        <fullName evidence="13">Hexosyltransferase</fullName>
        <ecNumber evidence="13">2.4.1.-</ecNumber>
    </recommendedName>
</protein>
<keyword evidence="10" id="KW-0443">Lipid metabolism</keyword>
<comment type="pathway">
    <text evidence="2">Protein modification; protein glycosylation.</text>
</comment>
<dbReference type="GO" id="GO:0030311">
    <property type="term" value="P:poly-N-acetyllactosamine biosynthetic process"/>
    <property type="evidence" value="ECO:0007669"/>
    <property type="project" value="TreeGrafter"/>
</dbReference>
<dbReference type="OMA" id="MWQRIND"/>
<evidence type="ECO:0000256" key="13">
    <source>
        <dbReference type="RuleBase" id="RU363063"/>
    </source>
</evidence>
<evidence type="ECO:0000256" key="8">
    <source>
        <dbReference type="ARBA" id="ARBA00022989"/>
    </source>
</evidence>
<organism evidence="14 15">
    <name type="scientific">Cynoglossus semilaevis</name>
    <name type="common">Tongue sole</name>
    <dbReference type="NCBI Taxonomy" id="244447"/>
    <lineage>
        <taxon>Eukaryota</taxon>
        <taxon>Metazoa</taxon>
        <taxon>Chordata</taxon>
        <taxon>Craniata</taxon>
        <taxon>Vertebrata</taxon>
        <taxon>Euteleostomi</taxon>
        <taxon>Actinopterygii</taxon>
        <taxon>Neopterygii</taxon>
        <taxon>Teleostei</taxon>
        <taxon>Neoteleostei</taxon>
        <taxon>Acanthomorphata</taxon>
        <taxon>Carangaria</taxon>
        <taxon>Pleuronectiformes</taxon>
        <taxon>Pleuronectoidei</taxon>
        <taxon>Cynoglossidae</taxon>
        <taxon>Cynoglossinae</taxon>
        <taxon>Cynoglossus</taxon>
    </lineage>
</organism>
<dbReference type="GO" id="GO:0008194">
    <property type="term" value="F:UDP-glycosyltransferase activity"/>
    <property type="evidence" value="ECO:0007669"/>
    <property type="project" value="TreeGrafter"/>
</dbReference>
<evidence type="ECO:0000256" key="10">
    <source>
        <dbReference type="ARBA" id="ARBA00023098"/>
    </source>
</evidence>
<keyword evidence="11" id="KW-0472">Membrane</keyword>
<evidence type="ECO:0000256" key="3">
    <source>
        <dbReference type="ARBA" id="ARBA00008661"/>
    </source>
</evidence>
<dbReference type="InParanoid" id="A0A3P8W3G4"/>
<dbReference type="Pfam" id="PF01762">
    <property type="entry name" value="Galactosyl_T"/>
    <property type="match status" value="1"/>
</dbReference>
<dbReference type="STRING" id="244447.ENSCSEP00000022103"/>
<reference evidence="14" key="2">
    <citation type="submission" date="2025-08" db="UniProtKB">
        <authorList>
            <consortium name="Ensembl"/>
        </authorList>
    </citation>
    <scope>IDENTIFICATION</scope>
</reference>
<dbReference type="GO" id="GO:0016758">
    <property type="term" value="F:hexosyltransferase activity"/>
    <property type="evidence" value="ECO:0007669"/>
    <property type="project" value="InterPro"/>
</dbReference>
<evidence type="ECO:0000256" key="4">
    <source>
        <dbReference type="ARBA" id="ARBA00022676"/>
    </source>
</evidence>